<accession>A0A9D1LI13</accession>
<protein>
    <recommendedName>
        <fullName evidence="6">Redox-sensing transcriptional repressor Rex</fullName>
    </recommendedName>
</protein>
<dbReference type="InterPro" id="IPR022876">
    <property type="entry name" value="Tscrpt_rep_Rex"/>
</dbReference>
<organism evidence="8 9">
    <name type="scientific">Candidatus Limisoma intestinavium</name>
    <dbReference type="NCBI Taxonomy" id="2840856"/>
    <lineage>
        <taxon>Bacteria</taxon>
        <taxon>Pseudomonadati</taxon>
        <taxon>Bacteroidota</taxon>
        <taxon>Bacteroidia</taxon>
        <taxon>Bacteroidales</taxon>
        <taxon>Candidatus Limisoma</taxon>
    </lineage>
</organism>
<dbReference type="EMBL" id="DVMS01000196">
    <property type="protein sequence ID" value="HIU39387.1"/>
    <property type="molecule type" value="Genomic_DNA"/>
</dbReference>
<comment type="caution">
    <text evidence="8">The sequence shown here is derived from an EMBL/GenBank/DDBJ whole genome shotgun (WGS) entry which is preliminary data.</text>
</comment>
<comment type="similarity">
    <text evidence="6">Belongs to the transcriptional regulatory Rex family.</text>
</comment>
<dbReference type="NCBIfam" id="NF003994">
    <property type="entry name" value="PRK05472.2-3"/>
    <property type="match status" value="1"/>
</dbReference>
<dbReference type="SUPFAM" id="SSF51735">
    <property type="entry name" value="NAD(P)-binding Rossmann-fold domains"/>
    <property type="match status" value="1"/>
</dbReference>
<dbReference type="GO" id="GO:0005737">
    <property type="term" value="C:cytoplasm"/>
    <property type="evidence" value="ECO:0007669"/>
    <property type="project" value="UniProtKB-SubCell"/>
</dbReference>
<dbReference type="InterPro" id="IPR036390">
    <property type="entry name" value="WH_DNA-bd_sf"/>
</dbReference>
<gene>
    <name evidence="6" type="primary">rex</name>
    <name evidence="8" type="ORF">IAD18_06965</name>
</gene>
<keyword evidence="4 6" id="KW-0238">DNA-binding</keyword>
<comment type="subcellular location">
    <subcellularLocation>
        <location evidence="6">Cytoplasm</location>
    </subcellularLocation>
</comment>
<evidence type="ECO:0000256" key="4">
    <source>
        <dbReference type="ARBA" id="ARBA00023125"/>
    </source>
</evidence>
<feature type="binding site" evidence="6">
    <location>
        <begin position="94"/>
        <end position="99"/>
    </location>
    <ligand>
        <name>NAD(+)</name>
        <dbReference type="ChEBI" id="CHEBI:57540"/>
    </ligand>
</feature>
<dbReference type="GO" id="GO:0003677">
    <property type="term" value="F:DNA binding"/>
    <property type="evidence" value="ECO:0007669"/>
    <property type="project" value="UniProtKB-UniRule"/>
</dbReference>
<dbReference type="InterPro" id="IPR036291">
    <property type="entry name" value="NAD(P)-bd_dom_sf"/>
</dbReference>
<dbReference type="NCBIfam" id="NF003996">
    <property type="entry name" value="PRK05472.2-5"/>
    <property type="match status" value="1"/>
</dbReference>
<dbReference type="PANTHER" id="PTHR35786">
    <property type="entry name" value="REDOX-SENSING TRANSCRIPTIONAL REPRESSOR REX"/>
    <property type="match status" value="1"/>
</dbReference>
<comment type="function">
    <text evidence="6">Modulates transcription in response to changes in cellular NADH/NAD(+) redox state.</text>
</comment>
<comment type="subunit">
    <text evidence="6">Homodimer.</text>
</comment>
<sequence length="213" mass="24044">MNEEKKKILLPEPTLRRLPWYLAYVNMLRSQHTEYVSSTQIARKINVDASQIAKDLSFLNIKGKTRIGYQVEHLAVELSNFLGFHEDHTAFIMGAGSLGSALIQDSGLMQYGLHIVAGFDVDEKKVGTEICGTPIYHISELKKQEERYNAEIGIITVPVEYAQESADLLIESGVRAIWNFTPFRIKVSDNVVIQNTSIYAHLAVMYNRINGNK</sequence>
<keyword evidence="3 6" id="KW-0805">Transcription regulation</keyword>
<dbReference type="GO" id="GO:0003700">
    <property type="term" value="F:DNA-binding transcription factor activity"/>
    <property type="evidence" value="ECO:0007669"/>
    <property type="project" value="UniProtKB-UniRule"/>
</dbReference>
<reference evidence="8" key="2">
    <citation type="journal article" date="2021" name="PeerJ">
        <title>Extensive microbial diversity within the chicken gut microbiome revealed by metagenomics and culture.</title>
        <authorList>
            <person name="Gilroy R."/>
            <person name="Ravi A."/>
            <person name="Getino M."/>
            <person name="Pursley I."/>
            <person name="Horton D.L."/>
            <person name="Alikhan N.F."/>
            <person name="Baker D."/>
            <person name="Gharbi K."/>
            <person name="Hall N."/>
            <person name="Watson M."/>
            <person name="Adriaenssens E.M."/>
            <person name="Foster-Nyarko E."/>
            <person name="Jarju S."/>
            <person name="Secka A."/>
            <person name="Antonio M."/>
            <person name="Oren A."/>
            <person name="Chaudhuri R.R."/>
            <person name="La Ragione R."/>
            <person name="Hildebrand F."/>
            <person name="Pallen M.J."/>
        </authorList>
    </citation>
    <scope>NUCLEOTIDE SEQUENCE</scope>
    <source>
        <strain evidence="8">17073</strain>
    </source>
</reference>
<dbReference type="Gene3D" id="1.10.10.10">
    <property type="entry name" value="Winged helix-like DNA-binding domain superfamily/Winged helix DNA-binding domain"/>
    <property type="match status" value="1"/>
</dbReference>
<name>A0A9D1LI13_9BACT</name>
<evidence type="ECO:0000256" key="6">
    <source>
        <dbReference type="HAMAP-Rule" id="MF_01131"/>
    </source>
</evidence>
<dbReference type="InterPro" id="IPR036388">
    <property type="entry name" value="WH-like_DNA-bd_sf"/>
</dbReference>
<keyword evidence="1 6" id="KW-0963">Cytoplasm</keyword>
<dbReference type="InterPro" id="IPR009718">
    <property type="entry name" value="Rex_DNA-bd_C_dom"/>
</dbReference>
<dbReference type="NCBIfam" id="NF003995">
    <property type="entry name" value="PRK05472.2-4"/>
    <property type="match status" value="1"/>
</dbReference>
<evidence type="ECO:0000256" key="1">
    <source>
        <dbReference type="ARBA" id="ARBA00022490"/>
    </source>
</evidence>
<dbReference type="InterPro" id="IPR003781">
    <property type="entry name" value="CoA-bd"/>
</dbReference>
<evidence type="ECO:0000256" key="2">
    <source>
        <dbReference type="ARBA" id="ARBA00022491"/>
    </source>
</evidence>
<dbReference type="GO" id="GO:0051775">
    <property type="term" value="P:response to redox state"/>
    <property type="evidence" value="ECO:0007669"/>
    <property type="project" value="InterPro"/>
</dbReference>
<evidence type="ECO:0000256" key="3">
    <source>
        <dbReference type="ARBA" id="ARBA00023015"/>
    </source>
</evidence>
<proteinExistence type="inferred from homology"/>
<keyword evidence="5 6" id="KW-0804">Transcription</keyword>
<keyword evidence="6" id="KW-0520">NAD</keyword>
<dbReference type="AlphaFoldDB" id="A0A9D1LI13"/>
<dbReference type="Gene3D" id="3.40.50.720">
    <property type="entry name" value="NAD(P)-binding Rossmann-like Domain"/>
    <property type="match status" value="1"/>
</dbReference>
<dbReference type="PANTHER" id="PTHR35786:SF1">
    <property type="entry name" value="REDOX-SENSING TRANSCRIPTIONAL REPRESSOR REX 1"/>
    <property type="match status" value="1"/>
</dbReference>
<feature type="DNA-binding region" description="H-T-H motif" evidence="6">
    <location>
        <begin position="20"/>
        <end position="59"/>
    </location>
</feature>
<keyword evidence="2 6" id="KW-0678">Repressor</keyword>
<dbReference type="Pfam" id="PF06971">
    <property type="entry name" value="Put_DNA-bind_N"/>
    <property type="match status" value="1"/>
</dbReference>
<dbReference type="SUPFAM" id="SSF46785">
    <property type="entry name" value="Winged helix' DNA-binding domain"/>
    <property type="match status" value="1"/>
</dbReference>
<evidence type="ECO:0000313" key="8">
    <source>
        <dbReference type="EMBL" id="HIU39387.1"/>
    </source>
</evidence>
<dbReference type="HAMAP" id="MF_01131">
    <property type="entry name" value="Rex"/>
    <property type="match status" value="1"/>
</dbReference>
<evidence type="ECO:0000259" key="7">
    <source>
        <dbReference type="SMART" id="SM00881"/>
    </source>
</evidence>
<dbReference type="Pfam" id="PF02629">
    <property type="entry name" value="CoA_binding"/>
    <property type="match status" value="1"/>
</dbReference>
<reference evidence="8" key="1">
    <citation type="submission" date="2020-10" db="EMBL/GenBank/DDBJ databases">
        <authorList>
            <person name="Gilroy R."/>
        </authorList>
    </citation>
    <scope>NUCLEOTIDE SEQUENCE</scope>
    <source>
        <strain evidence="8">17073</strain>
    </source>
</reference>
<dbReference type="GO" id="GO:0045892">
    <property type="term" value="P:negative regulation of DNA-templated transcription"/>
    <property type="evidence" value="ECO:0007669"/>
    <property type="project" value="InterPro"/>
</dbReference>
<feature type="domain" description="CoA-binding" evidence="7">
    <location>
        <begin position="83"/>
        <end position="184"/>
    </location>
</feature>
<dbReference type="SMART" id="SM00881">
    <property type="entry name" value="CoA_binding"/>
    <property type="match status" value="1"/>
</dbReference>
<evidence type="ECO:0000313" key="9">
    <source>
        <dbReference type="Proteomes" id="UP000824076"/>
    </source>
</evidence>
<evidence type="ECO:0000256" key="5">
    <source>
        <dbReference type="ARBA" id="ARBA00023163"/>
    </source>
</evidence>
<dbReference type="Proteomes" id="UP000824076">
    <property type="component" value="Unassembled WGS sequence"/>
</dbReference>